<dbReference type="GO" id="GO:0009289">
    <property type="term" value="C:pilus"/>
    <property type="evidence" value="ECO:0007669"/>
    <property type="project" value="InterPro"/>
</dbReference>
<keyword evidence="4" id="KW-0281">Fimbrium</keyword>
<accession>A0A2T5P893</accession>
<keyword evidence="5" id="KW-1133">Transmembrane helix</keyword>
<dbReference type="OrthoDB" id="5918848at2"/>
<evidence type="ECO:0000256" key="1">
    <source>
        <dbReference type="ARBA" id="ARBA00005233"/>
    </source>
</evidence>
<keyword evidence="5" id="KW-0812">Transmembrane</keyword>
<dbReference type="Gene3D" id="3.30.700.10">
    <property type="entry name" value="Glycoprotein, Type 4 Pilin"/>
    <property type="match status" value="1"/>
</dbReference>
<feature type="transmembrane region" description="Helical" evidence="5">
    <location>
        <begin position="7"/>
        <end position="32"/>
    </location>
</feature>
<comment type="similarity">
    <text evidence="1 4">Belongs to the N-Me-Phe pilin family.</text>
</comment>
<dbReference type="Pfam" id="PF00114">
    <property type="entry name" value="Pilin"/>
    <property type="match status" value="1"/>
</dbReference>
<keyword evidence="7" id="KW-1185">Reference proteome</keyword>
<evidence type="ECO:0000256" key="2">
    <source>
        <dbReference type="ARBA" id="ARBA00022481"/>
    </source>
</evidence>
<dbReference type="EMBL" id="QASN01000019">
    <property type="protein sequence ID" value="PTU73968.1"/>
    <property type="molecule type" value="Genomic_DNA"/>
</dbReference>
<dbReference type="GO" id="GO:0007155">
    <property type="term" value="P:cell adhesion"/>
    <property type="evidence" value="ECO:0007669"/>
    <property type="project" value="InterPro"/>
</dbReference>
<gene>
    <name evidence="6" type="ORF">DBO85_11395</name>
</gene>
<evidence type="ECO:0000256" key="4">
    <source>
        <dbReference type="RuleBase" id="RU000389"/>
    </source>
</evidence>
<dbReference type="Proteomes" id="UP000244064">
    <property type="component" value="Unassembled WGS sequence"/>
</dbReference>
<dbReference type="PROSITE" id="PS00409">
    <property type="entry name" value="PROKAR_NTER_METHYL"/>
    <property type="match status" value="1"/>
</dbReference>
<dbReference type="NCBIfam" id="TIGR02532">
    <property type="entry name" value="IV_pilin_GFxxxE"/>
    <property type="match status" value="1"/>
</dbReference>
<reference evidence="6" key="1">
    <citation type="submission" date="2018-04" db="EMBL/GenBank/DDBJ databases">
        <title>Pseudomonas sp. nov., isolated from mangrove soil.</title>
        <authorList>
            <person name="Chen C."/>
        </authorList>
    </citation>
    <scope>NUCLEOTIDE SEQUENCE [LARGE SCALE GENOMIC DNA]</scope>
    <source>
        <strain evidence="6">TC-11</strain>
    </source>
</reference>
<dbReference type="AlphaFoldDB" id="A0A2T5P893"/>
<dbReference type="InterPro" id="IPR012902">
    <property type="entry name" value="N_methyl_site"/>
</dbReference>
<protein>
    <recommendedName>
        <fullName evidence="3">Pilin</fullName>
    </recommendedName>
</protein>
<dbReference type="Pfam" id="PF07963">
    <property type="entry name" value="N_methyl"/>
    <property type="match status" value="1"/>
</dbReference>
<evidence type="ECO:0000256" key="3">
    <source>
        <dbReference type="ARBA" id="ARBA00029638"/>
    </source>
</evidence>
<evidence type="ECO:0000313" key="7">
    <source>
        <dbReference type="Proteomes" id="UP000244064"/>
    </source>
</evidence>
<evidence type="ECO:0000313" key="6">
    <source>
        <dbReference type="EMBL" id="PTU73968.1"/>
    </source>
</evidence>
<organism evidence="6 7">
    <name type="scientific">Pseudomonas mangrovi</name>
    <dbReference type="NCBI Taxonomy" id="2161748"/>
    <lineage>
        <taxon>Bacteria</taxon>
        <taxon>Pseudomonadati</taxon>
        <taxon>Pseudomonadota</taxon>
        <taxon>Gammaproteobacteria</taxon>
        <taxon>Pseudomonadales</taxon>
        <taxon>Pseudomonadaceae</taxon>
        <taxon>Pseudomonas</taxon>
    </lineage>
</organism>
<dbReference type="RefSeq" id="WP_108107400.1">
    <property type="nucleotide sequence ID" value="NZ_QASN01000019.1"/>
</dbReference>
<dbReference type="SUPFAM" id="SSF54523">
    <property type="entry name" value="Pili subunits"/>
    <property type="match status" value="1"/>
</dbReference>
<dbReference type="InterPro" id="IPR001082">
    <property type="entry name" value="Pilin"/>
</dbReference>
<proteinExistence type="inferred from homology"/>
<keyword evidence="5" id="KW-0472">Membrane</keyword>
<evidence type="ECO:0000256" key="5">
    <source>
        <dbReference type="SAM" id="Phobius"/>
    </source>
</evidence>
<comment type="caution">
    <text evidence="6">The sequence shown here is derived from an EMBL/GenBank/DDBJ whole genome shotgun (WGS) entry which is preliminary data.</text>
</comment>
<sequence>MRSFAKGFTLLELMIVVAIIALLAAIAVPIYLQYVNRTQVVRAHAELSAYKTPMEEYLSRGQFVVSNLELGFVQSTITLPAPNIANFNPDGSGALEVTLGGGVSSDISGARVVLTRTATGDWSCLLDGSAASAWKPYYIPAGCL</sequence>
<name>A0A2T5P893_9PSED</name>
<keyword evidence="2" id="KW-0488">Methylation</keyword>
<dbReference type="InterPro" id="IPR045584">
    <property type="entry name" value="Pilin-like"/>
</dbReference>